<dbReference type="Gene3D" id="2.60.40.1090">
    <property type="entry name" value="Fimbrial-type adhesion domain"/>
    <property type="match status" value="1"/>
</dbReference>
<dbReference type="InterPro" id="IPR000259">
    <property type="entry name" value="Adhesion_dom_fimbrial"/>
</dbReference>
<evidence type="ECO:0000313" key="4">
    <source>
        <dbReference type="Proteomes" id="UP000092247"/>
    </source>
</evidence>
<dbReference type="GO" id="GO:0009289">
    <property type="term" value="C:pilus"/>
    <property type="evidence" value="ECO:0007669"/>
    <property type="project" value="InterPro"/>
</dbReference>
<accession>A0A1B8HM00</accession>
<dbReference type="SUPFAM" id="SSF49401">
    <property type="entry name" value="Bacterial adhesins"/>
    <property type="match status" value="1"/>
</dbReference>
<feature type="domain" description="Fimbrial-type adhesion" evidence="2">
    <location>
        <begin position="39"/>
        <end position="182"/>
    </location>
</feature>
<dbReference type="GO" id="GO:0043709">
    <property type="term" value="P:cell adhesion involved in single-species biofilm formation"/>
    <property type="evidence" value="ECO:0007669"/>
    <property type="project" value="TreeGrafter"/>
</dbReference>
<dbReference type="AlphaFoldDB" id="A0A1B8HM00"/>
<name>A0A1B8HM00_9GAMM</name>
<dbReference type="InterPro" id="IPR008966">
    <property type="entry name" value="Adhesion_dom_sf"/>
</dbReference>
<evidence type="ECO:0000256" key="1">
    <source>
        <dbReference type="SAM" id="SignalP"/>
    </source>
</evidence>
<dbReference type="RefSeq" id="WP_067421947.1">
    <property type="nucleotide sequence ID" value="NZ_LZEX01000004.1"/>
</dbReference>
<protein>
    <submittedName>
        <fullName evidence="3">Fimbria A protein</fullName>
    </submittedName>
</protein>
<dbReference type="InterPro" id="IPR050263">
    <property type="entry name" value="Bact_Fimbrial_Adh_Pro"/>
</dbReference>
<gene>
    <name evidence="3" type="ORF">AYY17_15975</name>
</gene>
<dbReference type="STRING" id="368603.AYY16_09745"/>
<proteinExistence type="predicted"/>
<evidence type="ECO:0000313" key="3">
    <source>
        <dbReference type="EMBL" id="OBU10332.1"/>
    </source>
</evidence>
<dbReference type="EMBL" id="LZEX01000004">
    <property type="protein sequence ID" value="OBU10332.1"/>
    <property type="molecule type" value="Genomic_DNA"/>
</dbReference>
<keyword evidence="1" id="KW-0732">Signal</keyword>
<dbReference type="InterPro" id="IPR036937">
    <property type="entry name" value="Adhesion_dom_fimbrial_sf"/>
</dbReference>
<feature type="signal peptide" evidence="1">
    <location>
        <begin position="1"/>
        <end position="23"/>
    </location>
</feature>
<dbReference type="PANTHER" id="PTHR33420:SF26">
    <property type="entry name" value="FIMBRIAL SUBUNIT"/>
    <property type="match status" value="1"/>
</dbReference>
<organism evidence="3 4">
    <name type="scientific">Morganella psychrotolerans</name>
    <dbReference type="NCBI Taxonomy" id="368603"/>
    <lineage>
        <taxon>Bacteria</taxon>
        <taxon>Pseudomonadati</taxon>
        <taxon>Pseudomonadota</taxon>
        <taxon>Gammaproteobacteria</taxon>
        <taxon>Enterobacterales</taxon>
        <taxon>Morganellaceae</taxon>
        <taxon>Morganella</taxon>
    </lineage>
</organism>
<dbReference type="Pfam" id="PF00419">
    <property type="entry name" value="Fimbrial"/>
    <property type="match status" value="1"/>
</dbReference>
<feature type="chain" id="PRO_5008609957" evidence="1">
    <location>
        <begin position="24"/>
        <end position="182"/>
    </location>
</feature>
<dbReference type="Proteomes" id="UP000092247">
    <property type="component" value="Unassembled WGS sequence"/>
</dbReference>
<sequence length="182" mass="18702">MTFNKLALVLGFGMSMVAGSAFAADPVSPVKDQGHGTVKFTGSIIDAPCSITPDTENQTVPLGQISTAALKDGGRSNSRDFKVSLENCTTETYKTVQTTFGGSEAADILAGSLGIEGMAKNAAVVITDAGGKQIKLGAPSREQALRDGNNDLNFAAYLQGSSAEAAVPGDFTAIATFALTYQ</sequence>
<dbReference type="PANTHER" id="PTHR33420">
    <property type="entry name" value="FIMBRIAL SUBUNIT ELFA-RELATED"/>
    <property type="match status" value="1"/>
</dbReference>
<evidence type="ECO:0000259" key="2">
    <source>
        <dbReference type="Pfam" id="PF00419"/>
    </source>
</evidence>
<comment type="caution">
    <text evidence="3">The sequence shown here is derived from an EMBL/GenBank/DDBJ whole genome shotgun (WGS) entry which is preliminary data.</text>
</comment>
<reference evidence="3 4" key="1">
    <citation type="submission" date="2016-06" db="EMBL/GenBank/DDBJ databases">
        <authorList>
            <person name="Kjaerup R.B."/>
            <person name="Dalgaard T.S."/>
            <person name="Juul-Madsen H.R."/>
        </authorList>
    </citation>
    <scope>NUCLEOTIDE SEQUENCE [LARGE SCALE GENOMIC DNA]</scope>
    <source>
        <strain evidence="3 4">GCSL-Mp3</strain>
    </source>
</reference>